<dbReference type="Pfam" id="PF13463">
    <property type="entry name" value="HTH_27"/>
    <property type="match status" value="1"/>
</dbReference>
<accession>A0ABP7SXA8</accession>
<protein>
    <recommendedName>
        <fullName evidence="1">HTH marR-type domain-containing protein</fullName>
    </recommendedName>
</protein>
<dbReference type="EMBL" id="BAAAZE010000006">
    <property type="protein sequence ID" value="GAA4017907.1"/>
    <property type="molecule type" value="Genomic_DNA"/>
</dbReference>
<sequence length="181" mass="20766">MSTNIIPDHIPSPVNSWHLAHTPLEAAATEIEWSLVRWWEAFNRYQNELLSRLSQGNLTPQEVHILHIIRMQDRPKSTSMVANLLNRDDIQNIQYSLRKLVAEKLIRKVKDGVGKSYSLAVTEKGKRFTEEIAELRRQFLIQQLGSMKDSEARLLEAARTLGLMTAMYNEAGRMSLPDMPV</sequence>
<dbReference type="SMART" id="SM00347">
    <property type="entry name" value="HTH_MARR"/>
    <property type="match status" value="1"/>
</dbReference>
<evidence type="ECO:0000313" key="2">
    <source>
        <dbReference type="EMBL" id="GAA4017907.1"/>
    </source>
</evidence>
<dbReference type="Gene3D" id="1.10.10.10">
    <property type="entry name" value="Winged helix-like DNA-binding domain superfamily/Winged helix DNA-binding domain"/>
    <property type="match status" value="1"/>
</dbReference>
<evidence type="ECO:0000313" key="3">
    <source>
        <dbReference type="Proteomes" id="UP001501353"/>
    </source>
</evidence>
<dbReference type="InterPro" id="IPR036390">
    <property type="entry name" value="WH_DNA-bd_sf"/>
</dbReference>
<dbReference type="InterPro" id="IPR036388">
    <property type="entry name" value="WH-like_DNA-bd_sf"/>
</dbReference>
<evidence type="ECO:0000259" key="1">
    <source>
        <dbReference type="SMART" id="SM00347"/>
    </source>
</evidence>
<dbReference type="InterPro" id="IPR000835">
    <property type="entry name" value="HTH_MarR-typ"/>
</dbReference>
<feature type="domain" description="HTH marR-type" evidence="1">
    <location>
        <begin position="51"/>
        <end position="159"/>
    </location>
</feature>
<organism evidence="2 3">
    <name type="scientific">Actimicrobium antarcticum</name>
    <dbReference type="NCBI Taxonomy" id="1051899"/>
    <lineage>
        <taxon>Bacteria</taxon>
        <taxon>Pseudomonadati</taxon>
        <taxon>Pseudomonadota</taxon>
        <taxon>Betaproteobacteria</taxon>
        <taxon>Burkholderiales</taxon>
        <taxon>Oxalobacteraceae</taxon>
        <taxon>Actimicrobium</taxon>
    </lineage>
</organism>
<dbReference type="SUPFAM" id="SSF46785">
    <property type="entry name" value="Winged helix' DNA-binding domain"/>
    <property type="match status" value="1"/>
</dbReference>
<proteinExistence type="predicted"/>
<comment type="caution">
    <text evidence="2">The sequence shown here is derived from an EMBL/GenBank/DDBJ whole genome shotgun (WGS) entry which is preliminary data.</text>
</comment>
<name>A0ABP7SXA8_9BURK</name>
<keyword evidence="3" id="KW-1185">Reference proteome</keyword>
<reference evidence="3" key="1">
    <citation type="journal article" date="2019" name="Int. J. Syst. Evol. Microbiol.">
        <title>The Global Catalogue of Microorganisms (GCM) 10K type strain sequencing project: providing services to taxonomists for standard genome sequencing and annotation.</title>
        <authorList>
            <consortium name="The Broad Institute Genomics Platform"/>
            <consortium name="The Broad Institute Genome Sequencing Center for Infectious Disease"/>
            <person name="Wu L."/>
            <person name="Ma J."/>
        </authorList>
    </citation>
    <scope>NUCLEOTIDE SEQUENCE [LARGE SCALE GENOMIC DNA]</scope>
    <source>
        <strain evidence="3">JCM 16673</strain>
    </source>
</reference>
<dbReference type="Proteomes" id="UP001501353">
    <property type="component" value="Unassembled WGS sequence"/>
</dbReference>
<dbReference type="RefSeq" id="WP_344762361.1">
    <property type="nucleotide sequence ID" value="NZ_BAAAZE010000006.1"/>
</dbReference>
<gene>
    <name evidence="2" type="ORF">GCM10022212_12040</name>
</gene>